<dbReference type="AlphaFoldDB" id="A0AA39ZZ08"/>
<dbReference type="EMBL" id="JAUIRO010000007">
    <property type="protein sequence ID" value="KAK0706258.1"/>
    <property type="molecule type" value="Genomic_DNA"/>
</dbReference>
<name>A0AA39ZZ08_9PEZI</name>
<gene>
    <name evidence="1" type="ORF">B0T26DRAFT_806085</name>
</gene>
<dbReference type="Proteomes" id="UP001172101">
    <property type="component" value="Unassembled WGS sequence"/>
</dbReference>
<dbReference type="GeneID" id="85330448"/>
<proteinExistence type="predicted"/>
<accession>A0AA39ZZ08</accession>
<sequence length="171" mass="18660">MGYCVSTRGLTKPLRTTRSKLVDRLARIPLGLLPPTFRDAVALTISSALSRTTPTTGVRENMGALYTRATFVIAASGAKNSLEGLYVAKRLEPHAFRVPYYPEGNSPAQGTVNVAVQPDLEHDMLDGPLGKRAWALQEWYLAIARAALLRADSPSTAPTDRRRPEGRPPLH</sequence>
<reference evidence="1" key="1">
    <citation type="submission" date="2023-06" db="EMBL/GenBank/DDBJ databases">
        <title>Genome-scale phylogeny and comparative genomics of the fungal order Sordariales.</title>
        <authorList>
            <consortium name="Lawrence Berkeley National Laboratory"/>
            <person name="Hensen N."/>
            <person name="Bonometti L."/>
            <person name="Westerberg I."/>
            <person name="Brannstrom I.O."/>
            <person name="Guillou S."/>
            <person name="Cros-Aarteil S."/>
            <person name="Calhoun S."/>
            <person name="Haridas S."/>
            <person name="Kuo A."/>
            <person name="Mondo S."/>
            <person name="Pangilinan J."/>
            <person name="Riley R."/>
            <person name="LaButti K."/>
            <person name="Andreopoulos B."/>
            <person name="Lipzen A."/>
            <person name="Chen C."/>
            <person name="Yanf M."/>
            <person name="Daum C."/>
            <person name="Ng V."/>
            <person name="Clum A."/>
            <person name="Steindorff A."/>
            <person name="Ohm R."/>
            <person name="Martin F."/>
            <person name="Silar P."/>
            <person name="Natvig D."/>
            <person name="Lalanne C."/>
            <person name="Gautier V."/>
            <person name="Ament-velasquez S.L."/>
            <person name="Kruys A."/>
            <person name="Hutchinson M.I."/>
            <person name="Powell A.J."/>
            <person name="Barry K."/>
            <person name="Miller A.N."/>
            <person name="Grigoriev I.V."/>
            <person name="Debuchy R."/>
            <person name="Gladieux P."/>
            <person name="Thoren M.H."/>
            <person name="Johannesson H."/>
        </authorList>
    </citation>
    <scope>NUCLEOTIDE SEQUENCE</scope>
    <source>
        <strain evidence="1">SMH2392-1A</strain>
    </source>
</reference>
<organism evidence="1 2">
    <name type="scientific">Lasiosphaeria miniovina</name>
    <dbReference type="NCBI Taxonomy" id="1954250"/>
    <lineage>
        <taxon>Eukaryota</taxon>
        <taxon>Fungi</taxon>
        <taxon>Dikarya</taxon>
        <taxon>Ascomycota</taxon>
        <taxon>Pezizomycotina</taxon>
        <taxon>Sordariomycetes</taxon>
        <taxon>Sordariomycetidae</taxon>
        <taxon>Sordariales</taxon>
        <taxon>Lasiosphaeriaceae</taxon>
        <taxon>Lasiosphaeria</taxon>
    </lineage>
</organism>
<protein>
    <submittedName>
        <fullName evidence="1">Uncharacterized protein</fullName>
    </submittedName>
</protein>
<evidence type="ECO:0000313" key="1">
    <source>
        <dbReference type="EMBL" id="KAK0706258.1"/>
    </source>
</evidence>
<dbReference type="RefSeq" id="XP_060291352.1">
    <property type="nucleotide sequence ID" value="XM_060447178.1"/>
</dbReference>
<keyword evidence="2" id="KW-1185">Reference proteome</keyword>
<evidence type="ECO:0000313" key="2">
    <source>
        <dbReference type="Proteomes" id="UP001172101"/>
    </source>
</evidence>
<comment type="caution">
    <text evidence="1">The sequence shown here is derived from an EMBL/GenBank/DDBJ whole genome shotgun (WGS) entry which is preliminary data.</text>
</comment>